<evidence type="ECO:0000313" key="3">
    <source>
        <dbReference type="EMBL" id="CEK64102.1"/>
    </source>
</evidence>
<reference evidence="2" key="1">
    <citation type="submission" date="2014-12" db="EMBL/GenBank/DDBJ databases">
        <title>Insight into the proteome of Arion vulgaris.</title>
        <authorList>
            <person name="Aradska J."/>
            <person name="Bulat T."/>
            <person name="Smidak R."/>
            <person name="Sarate P."/>
            <person name="Gangsoo J."/>
            <person name="Sialana F."/>
            <person name="Bilban M."/>
            <person name="Lubec G."/>
        </authorList>
    </citation>
    <scope>NUCLEOTIDE SEQUENCE</scope>
    <source>
        <tissue evidence="2">Skin</tissue>
    </source>
</reference>
<evidence type="ECO:0000256" key="1">
    <source>
        <dbReference type="SAM" id="MobiDB-lite"/>
    </source>
</evidence>
<name>A0A0B6Z830_9EUPU</name>
<feature type="compositionally biased region" description="Low complexity" evidence="1">
    <location>
        <begin position="129"/>
        <end position="140"/>
    </location>
</feature>
<dbReference type="EMBL" id="HACG01017237">
    <property type="protein sequence ID" value="CEK64102.1"/>
    <property type="molecule type" value="Transcribed_RNA"/>
</dbReference>
<protein>
    <submittedName>
        <fullName evidence="2">Uncharacterized protein</fullName>
    </submittedName>
</protein>
<gene>
    <name evidence="2" type="primary">ORF50612</name>
    <name evidence="3" type="synonym">ORF50613</name>
</gene>
<evidence type="ECO:0000313" key="2">
    <source>
        <dbReference type="EMBL" id="CEK64101.1"/>
    </source>
</evidence>
<sequence length="193" mass="21965">YCQILSVTTEEKKINKSSDTRSSNIAARFNWHVVYTLLHNPSVRIHRRGYIEAVRMARQKGLKIPISDKLITDFDLVQLQDNQTVKEMDMLKLKQNNNNNCFTNLRHKAKTDLALYIDMDDVDTKETSDISSQISDHSSQLTEVNSEQLSEVNSEQSSGSNIEQSSEIKSEQSSKSNSEQSSEVHSEVTLNQQ</sequence>
<accession>A0A0B6Z830</accession>
<organism evidence="2">
    <name type="scientific">Arion vulgaris</name>
    <dbReference type="NCBI Taxonomy" id="1028688"/>
    <lineage>
        <taxon>Eukaryota</taxon>
        <taxon>Metazoa</taxon>
        <taxon>Spiralia</taxon>
        <taxon>Lophotrochozoa</taxon>
        <taxon>Mollusca</taxon>
        <taxon>Gastropoda</taxon>
        <taxon>Heterobranchia</taxon>
        <taxon>Euthyneura</taxon>
        <taxon>Panpulmonata</taxon>
        <taxon>Eupulmonata</taxon>
        <taxon>Stylommatophora</taxon>
        <taxon>Helicina</taxon>
        <taxon>Arionoidea</taxon>
        <taxon>Arionidae</taxon>
        <taxon>Arion</taxon>
    </lineage>
</organism>
<proteinExistence type="predicted"/>
<feature type="non-terminal residue" evidence="2">
    <location>
        <position position="1"/>
    </location>
</feature>
<feature type="compositionally biased region" description="Low complexity" evidence="1">
    <location>
        <begin position="173"/>
        <end position="183"/>
    </location>
</feature>
<feature type="region of interest" description="Disordered" evidence="1">
    <location>
        <begin position="128"/>
        <end position="193"/>
    </location>
</feature>
<dbReference type="AlphaFoldDB" id="A0A0B6Z830"/>
<dbReference type="EMBL" id="HACG01017236">
    <property type="protein sequence ID" value="CEK64101.1"/>
    <property type="molecule type" value="Transcribed_RNA"/>
</dbReference>
<feature type="compositionally biased region" description="Polar residues" evidence="1">
    <location>
        <begin position="141"/>
        <end position="159"/>
    </location>
</feature>